<dbReference type="EMBL" id="CP001684">
    <property type="protein sequence ID" value="ACV22712.1"/>
    <property type="molecule type" value="Genomic_DNA"/>
</dbReference>
<evidence type="ECO:0000256" key="4">
    <source>
        <dbReference type="ARBA" id="ARBA00022840"/>
    </source>
</evidence>
<dbReference type="KEGG" id="shi:Shel_16930"/>
<keyword evidence="2" id="KW-0378">Hydrolase</keyword>
<evidence type="ECO:0000256" key="2">
    <source>
        <dbReference type="ARBA" id="ARBA00022801"/>
    </source>
</evidence>
<evidence type="ECO:0000313" key="5">
    <source>
        <dbReference type="EMBL" id="ACV22712.1"/>
    </source>
</evidence>
<proteinExistence type="predicted"/>
<protein>
    <submittedName>
        <fullName evidence="5">DNA/RNA helicase, superfamily I</fullName>
    </submittedName>
</protein>
<evidence type="ECO:0000256" key="1">
    <source>
        <dbReference type="ARBA" id="ARBA00022741"/>
    </source>
</evidence>
<gene>
    <name evidence="5" type="ordered locus">Shel_16930</name>
</gene>
<dbReference type="GO" id="GO:0016787">
    <property type="term" value="F:hydrolase activity"/>
    <property type="evidence" value="ECO:0007669"/>
    <property type="project" value="UniProtKB-KW"/>
</dbReference>
<dbReference type="InterPro" id="IPR027417">
    <property type="entry name" value="P-loop_NTPase"/>
</dbReference>
<keyword evidence="4" id="KW-0067">ATP-binding</keyword>
<dbReference type="GO" id="GO:0004386">
    <property type="term" value="F:helicase activity"/>
    <property type="evidence" value="ECO:0007669"/>
    <property type="project" value="UniProtKB-KW"/>
</dbReference>
<dbReference type="InterPro" id="IPR013986">
    <property type="entry name" value="DExx_box_DNA_helicase_dom_sf"/>
</dbReference>
<dbReference type="Proteomes" id="UP000002026">
    <property type="component" value="Chromosome"/>
</dbReference>
<dbReference type="GO" id="GO:0005524">
    <property type="term" value="F:ATP binding"/>
    <property type="evidence" value="ECO:0007669"/>
    <property type="project" value="UniProtKB-KW"/>
</dbReference>
<accession>C7N727</accession>
<dbReference type="STRING" id="471855.Shel_16930"/>
<keyword evidence="6" id="KW-1185">Reference proteome</keyword>
<evidence type="ECO:0000313" key="6">
    <source>
        <dbReference type="Proteomes" id="UP000002026"/>
    </source>
</evidence>
<dbReference type="HOGENOM" id="CLU_426933_0_0_11"/>
<evidence type="ECO:0000256" key="3">
    <source>
        <dbReference type="ARBA" id="ARBA00022806"/>
    </source>
</evidence>
<dbReference type="Gene3D" id="1.10.10.160">
    <property type="match status" value="1"/>
</dbReference>
<dbReference type="RefSeq" id="WP_012798814.1">
    <property type="nucleotide sequence ID" value="NC_013165.1"/>
</dbReference>
<dbReference type="Gene3D" id="3.40.50.300">
    <property type="entry name" value="P-loop containing nucleotide triphosphate hydrolases"/>
    <property type="match status" value="1"/>
</dbReference>
<dbReference type="eggNOG" id="COG0210">
    <property type="taxonomic scope" value="Bacteria"/>
</dbReference>
<keyword evidence="3 5" id="KW-0347">Helicase</keyword>
<reference evidence="5 6" key="1">
    <citation type="journal article" date="2009" name="Stand. Genomic Sci.">
        <title>Complete genome sequence of Slackia heliotrinireducens type strain (RHS 1).</title>
        <authorList>
            <person name="Pukall R."/>
            <person name="Lapidus A."/>
            <person name="Nolan M."/>
            <person name="Copeland A."/>
            <person name="Glavina Del Rio T."/>
            <person name="Lucas S."/>
            <person name="Chen F."/>
            <person name="Tice H."/>
            <person name="Cheng J.F."/>
            <person name="Chertkov O."/>
            <person name="Bruce D."/>
            <person name="Goodwin L."/>
            <person name="Kuske C."/>
            <person name="Brettin T."/>
            <person name="Detter J.C."/>
            <person name="Han C."/>
            <person name="Pitluck S."/>
            <person name="Pati A."/>
            <person name="Mavrommatis K."/>
            <person name="Ivanova N."/>
            <person name="Ovchinnikova G."/>
            <person name="Chen A."/>
            <person name="Palaniappan K."/>
            <person name="Schneider S."/>
            <person name="Rohde M."/>
            <person name="Chain P."/>
            <person name="D'haeseleer P."/>
            <person name="Goker M."/>
            <person name="Bristow J."/>
            <person name="Eisen J.A."/>
            <person name="Markowitz V."/>
            <person name="Kyrpides N.C."/>
            <person name="Klenk H.P."/>
            <person name="Hugenholtz P."/>
        </authorList>
    </citation>
    <scope>NUCLEOTIDE SEQUENCE [LARGE SCALE GENOMIC DNA]</scope>
    <source>
        <strain evidence="6">ATCC 29202 / DSM 20476 / NCTC 11029 / RHS 1</strain>
    </source>
</reference>
<keyword evidence="1" id="KW-0547">Nucleotide-binding</keyword>
<organism evidence="5 6">
    <name type="scientific">Slackia heliotrinireducens (strain ATCC 29202 / DSM 20476 / NCTC 11029 / RHS 1)</name>
    <name type="common">Peptococcus heliotrinreducens</name>
    <dbReference type="NCBI Taxonomy" id="471855"/>
    <lineage>
        <taxon>Bacteria</taxon>
        <taxon>Bacillati</taxon>
        <taxon>Actinomycetota</taxon>
        <taxon>Coriobacteriia</taxon>
        <taxon>Eggerthellales</taxon>
        <taxon>Eggerthellaceae</taxon>
        <taxon>Slackia</taxon>
    </lineage>
</organism>
<dbReference type="SUPFAM" id="SSF52540">
    <property type="entry name" value="P-loop containing nucleoside triphosphate hydrolases"/>
    <property type="match status" value="2"/>
</dbReference>
<name>C7N727_SLAHD</name>
<sequence>MNATTYSTSAAVCCYSGHAATGKTTSLVNSACKLLRAGVSPNEILFLAATPSAAQRTADLFCQALEPDAAPRVTTPLQAQLEVLATPEAVARTGREPRIAHRFEENILMEDMKTCGMQSRRLSEMLRFFYRSWTELEPMDHSWFYSDEEENTHALLEAYLRYYRVYLKNEVAAAAYRFLDGNADALQNHRVGYVFVDDYQSLSKASQCFAGLLASQGLWVAGDGQVNVGAEDFPYPKGLSELVAGNPHAQVHKMNESNASRSVVDGLNGLLTDEAIAAQPLDSCDGASNGTCDAIAAPLPDDEFNRVAEIVRTALDAGVEPELVHVASPNRKWMKVIARTLAEQGVPVAVFPTLKIAGDMRDTDLCLEARIVTILRLMANPDDPLALRCWYAFGDYLGNSAIARMLCEQDYPLSLSSARLDLAGEGNALLEQQGGAVLDSLESARTVIGRILGATGLDLVARIAAELSNDRSATLPRTLELAIGHKAANAAPSALLDAIQDAVFFAQFASAGVRVGMLEDFVGLRAHCAVAGGMVNGFVPSRAYFDPTIVERDKRPKILAGDMRRIYSFARSADSELRFTYFEQAPLKDAEQLKLKIERIRLIRSQRLCEIHPSETIRSLTGVSFHE</sequence>
<dbReference type="AlphaFoldDB" id="C7N727"/>